<gene>
    <name evidence="1" type="ORF">MFFC18_50660</name>
</gene>
<dbReference type="AlphaFoldDB" id="A0A5B9PK98"/>
<proteinExistence type="predicted"/>
<name>A0A5B9PK98_9BACT</name>
<dbReference type="EMBL" id="CP042912">
    <property type="protein sequence ID" value="QEG25142.1"/>
    <property type="molecule type" value="Genomic_DNA"/>
</dbReference>
<protein>
    <submittedName>
        <fullName evidence="1">Uncharacterized protein</fullName>
    </submittedName>
</protein>
<accession>A0A5B9PK98</accession>
<evidence type="ECO:0000313" key="2">
    <source>
        <dbReference type="Proteomes" id="UP000322214"/>
    </source>
</evidence>
<evidence type="ECO:0000313" key="1">
    <source>
        <dbReference type="EMBL" id="QEG25142.1"/>
    </source>
</evidence>
<sequence>MHIKCADLPEAPGENLKNQYLDIDLSTCGPYPFSVIQKNFQFPRAYQPLLHTASAFQLLVDPTCEVPWAVKYRPAHF</sequence>
<dbReference type="Proteomes" id="UP000322214">
    <property type="component" value="Chromosome"/>
</dbReference>
<keyword evidence="2" id="KW-1185">Reference proteome</keyword>
<organism evidence="1 2">
    <name type="scientific">Mariniblastus fucicola</name>
    <dbReference type="NCBI Taxonomy" id="980251"/>
    <lineage>
        <taxon>Bacteria</taxon>
        <taxon>Pseudomonadati</taxon>
        <taxon>Planctomycetota</taxon>
        <taxon>Planctomycetia</taxon>
        <taxon>Pirellulales</taxon>
        <taxon>Pirellulaceae</taxon>
        <taxon>Mariniblastus</taxon>
    </lineage>
</organism>
<reference evidence="1 2" key="1">
    <citation type="submission" date="2019-08" db="EMBL/GenBank/DDBJ databases">
        <title>Deep-cultivation of Planctomycetes and their phenomic and genomic characterization uncovers novel biology.</title>
        <authorList>
            <person name="Wiegand S."/>
            <person name="Jogler M."/>
            <person name="Boedeker C."/>
            <person name="Pinto D."/>
            <person name="Vollmers J."/>
            <person name="Rivas-Marin E."/>
            <person name="Kohn T."/>
            <person name="Peeters S.H."/>
            <person name="Heuer A."/>
            <person name="Rast P."/>
            <person name="Oberbeckmann S."/>
            <person name="Bunk B."/>
            <person name="Jeske O."/>
            <person name="Meyerdierks A."/>
            <person name="Storesund J.E."/>
            <person name="Kallscheuer N."/>
            <person name="Luecker S."/>
            <person name="Lage O.M."/>
            <person name="Pohl T."/>
            <person name="Merkel B.J."/>
            <person name="Hornburger P."/>
            <person name="Mueller R.-W."/>
            <person name="Bruemmer F."/>
            <person name="Labrenz M."/>
            <person name="Spormann A.M."/>
            <person name="Op den Camp H."/>
            <person name="Overmann J."/>
            <person name="Amann R."/>
            <person name="Jetten M.S.M."/>
            <person name="Mascher T."/>
            <person name="Medema M.H."/>
            <person name="Devos D.P."/>
            <person name="Kaster A.-K."/>
            <person name="Ovreas L."/>
            <person name="Rohde M."/>
            <person name="Galperin M.Y."/>
            <person name="Jogler C."/>
        </authorList>
    </citation>
    <scope>NUCLEOTIDE SEQUENCE [LARGE SCALE GENOMIC DNA]</scope>
    <source>
        <strain evidence="1 2">FC18</strain>
    </source>
</reference>
<dbReference type="KEGG" id="mff:MFFC18_50660"/>